<dbReference type="WBParaSite" id="PEQ_0000472601-mRNA-1">
    <property type="protein sequence ID" value="PEQ_0000472601-mRNA-1"/>
    <property type="gene ID" value="PEQ_0000472601"/>
</dbReference>
<evidence type="ECO:0000313" key="2">
    <source>
        <dbReference type="WBParaSite" id="PEQ_0000472601-mRNA-1"/>
    </source>
</evidence>
<protein>
    <submittedName>
        <fullName evidence="2">Uncharacterized protein</fullName>
    </submittedName>
</protein>
<accession>A0A914RDI6</accession>
<dbReference type="AlphaFoldDB" id="A0A914RDI6"/>
<organism evidence="1 2">
    <name type="scientific">Parascaris equorum</name>
    <name type="common">Equine roundworm</name>
    <dbReference type="NCBI Taxonomy" id="6256"/>
    <lineage>
        <taxon>Eukaryota</taxon>
        <taxon>Metazoa</taxon>
        <taxon>Ecdysozoa</taxon>
        <taxon>Nematoda</taxon>
        <taxon>Chromadorea</taxon>
        <taxon>Rhabditida</taxon>
        <taxon>Spirurina</taxon>
        <taxon>Ascaridomorpha</taxon>
        <taxon>Ascaridoidea</taxon>
        <taxon>Ascarididae</taxon>
        <taxon>Parascaris</taxon>
    </lineage>
</organism>
<evidence type="ECO:0000313" key="1">
    <source>
        <dbReference type="Proteomes" id="UP000887564"/>
    </source>
</evidence>
<dbReference type="Proteomes" id="UP000887564">
    <property type="component" value="Unplaced"/>
</dbReference>
<sequence length="51" mass="6092">MTAFCRRNILRLQRMAKSSSKFTYLRAKKKGDKVNGEVLMNIDYIKRIRNQ</sequence>
<keyword evidence="1" id="KW-1185">Reference proteome</keyword>
<reference evidence="2" key="1">
    <citation type="submission" date="2022-11" db="UniProtKB">
        <authorList>
            <consortium name="WormBaseParasite"/>
        </authorList>
    </citation>
    <scope>IDENTIFICATION</scope>
</reference>
<proteinExistence type="predicted"/>
<name>A0A914RDI6_PAREQ</name>